<gene>
    <name evidence="2" type="ORF">FHK81_02580</name>
</gene>
<proteinExistence type="predicted"/>
<feature type="compositionally biased region" description="Basic and acidic residues" evidence="1">
    <location>
        <begin position="35"/>
        <end position="46"/>
    </location>
</feature>
<sequence length="823" mass="93212">MAAFIQRLFKSRKATPASTPKNSTPKAAEASQQEARNERQLLRESQENQLRNNPPQPELAQLAIDGVTAAIRLEAANGLQQEEFLQQVLKQAKGRDKGVYQAVKQSLQTVKDQQAAETAMQQRIEALITQAQDQARSEDTKLYEARLDAAQESWRSVEASASAEQAGQFLAAAHDCRERLKQFKQVQEDEKRHQEQARQRTETLELLQQTLTDLQTASAEDLPSASALDALQKTQENRWLEATRDTQVSKQEQKEYEQQMLGLRNYLSAVRRLETMKDSIASLGEAAGSDEATDEQRDAARQLLKELEWPAEFPQPARLEPVRKLAGKPKAAKPADANQEQQSAVMSALKATLPDLEAALEARQFKESKQLLKTAQNQFQQLDGRNRRGFQARMQLLAGQFRELSDWQGFATEPKQVSLCEQMEYLAEQPIEPEAKAERIKELQSEWRELGGSSDRALWSRFKAASDKAYEPCKAYFEAKSDLKQANLRKRQAICDQLATFLDNADWTAIDWKGAERIHQTARQEWKSAWPVDFRDNRQIQKRFDDLLKQLERPLDEERKKNETLKQGIVEKAEALISHEPLQEAMEQAKALQNDWKAIGITRHREDRKLWQAFRTACDQIFARRDAQRSAQQEATEQADQAALETVAQLRELGTDSDDQSIAGAIEQLNGLAGNPLSKPVREQVQELKKRLAQTARTRKLKQKINDWQSLVAGRVDNSLDPQTAPESWARLAQNQPAVSGRDLAIRAEILAGADTPEQDQPRRMEIQVQRLTEGMGNTETEAPAQELEKLIALWCVHPEVEDVSTSNADRLNRALEVMLGSD</sequence>
<protein>
    <submittedName>
        <fullName evidence="2">DUF349 domain-containing protein</fullName>
    </submittedName>
</protein>
<accession>A0A558BGI2</accession>
<dbReference type="RefSeq" id="WP_273131993.1">
    <property type="nucleotide sequence ID" value="NZ_VMRX01000004.1"/>
</dbReference>
<comment type="caution">
    <text evidence="2">The sequence shown here is derived from an EMBL/GenBank/DDBJ whole genome shotgun (WGS) entry which is preliminary data.</text>
</comment>
<dbReference type="Pfam" id="PF03993">
    <property type="entry name" value="DUF349"/>
    <property type="match status" value="3"/>
</dbReference>
<evidence type="ECO:0000313" key="3">
    <source>
        <dbReference type="Proteomes" id="UP000319142"/>
    </source>
</evidence>
<reference evidence="2 3" key="1">
    <citation type="submission" date="2019-07" db="EMBL/GenBank/DDBJ databases">
        <title>The pathways for chlorine oxyanion respiration interact through the shared metabolite chlorate.</title>
        <authorList>
            <person name="Barnum T.P."/>
            <person name="Cheng Y."/>
            <person name="Hill K.A."/>
            <person name="Lucas L.N."/>
            <person name="Carlson H.K."/>
            <person name="Coates J.D."/>
        </authorList>
    </citation>
    <scope>NUCLEOTIDE SEQUENCE [LARGE SCALE GENOMIC DNA]</scope>
    <source>
        <strain evidence="2">UCB</strain>
    </source>
</reference>
<dbReference type="AlphaFoldDB" id="A0A558BGI2"/>
<name>A0A558BGI2_9GAMM</name>
<organism evidence="2 3">
    <name type="scientific">Marinobacter vinifirmus</name>
    <dbReference type="NCBI Taxonomy" id="355591"/>
    <lineage>
        <taxon>Bacteria</taxon>
        <taxon>Pseudomonadati</taxon>
        <taxon>Pseudomonadota</taxon>
        <taxon>Gammaproteobacteria</taxon>
        <taxon>Pseudomonadales</taxon>
        <taxon>Marinobacteraceae</taxon>
        <taxon>Marinobacter</taxon>
    </lineage>
</organism>
<dbReference type="Proteomes" id="UP000319142">
    <property type="component" value="Unassembled WGS sequence"/>
</dbReference>
<evidence type="ECO:0000256" key="1">
    <source>
        <dbReference type="SAM" id="MobiDB-lite"/>
    </source>
</evidence>
<feature type="compositionally biased region" description="Polar residues" evidence="1">
    <location>
        <begin position="16"/>
        <end position="34"/>
    </location>
</feature>
<dbReference type="InterPro" id="IPR007139">
    <property type="entry name" value="DUF349"/>
</dbReference>
<feature type="region of interest" description="Disordered" evidence="1">
    <location>
        <begin position="9"/>
        <end position="57"/>
    </location>
</feature>
<dbReference type="EMBL" id="VMRX01000004">
    <property type="protein sequence ID" value="TVT35625.1"/>
    <property type="molecule type" value="Genomic_DNA"/>
</dbReference>
<evidence type="ECO:0000313" key="2">
    <source>
        <dbReference type="EMBL" id="TVT35625.1"/>
    </source>
</evidence>